<feature type="compositionally biased region" description="Acidic residues" evidence="2">
    <location>
        <begin position="611"/>
        <end position="639"/>
    </location>
</feature>
<protein>
    <recommendedName>
        <fullName evidence="3">C2H2-type domain-containing protein</fullName>
    </recommendedName>
</protein>
<feature type="compositionally biased region" description="Low complexity" evidence="2">
    <location>
        <begin position="882"/>
        <end position="895"/>
    </location>
</feature>
<feature type="compositionally biased region" description="Polar residues" evidence="2">
    <location>
        <begin position="675"/>
        <end position="689"/>
    </location>
</feature>
<sequence length="1170" mass="128798">MVAKDTDVFEQDMGIGEGRYSPGERGATAVARMRVLPDQSELSKANTGLMMEVWASVASWFMRPEARTAPSQDNLLAPTVCTSIRCTVPGCSCECFTPGKLHIRYCETCSHGWVPHALDKLGFRHVLGQNAVEPVQLNVAFDIASLVLYGCQALPIRLKILLDRLFSVLQREEVVQVLRGFGWSQEDYARGYILQEPHGAVLDRWNICSPEEEPLVLQQFLRFGETRAITQQLLLHGVGDGRYLPRMEADIKKLLERRKEEERRSLKPPVSPALHSSSNLRVPPPPPAISPQHKPSPISFKLPPTGLTCTPATSAPSSPPNSSPISVSPLNKLQNMQPFDYRKAASKASPERRRPSEETSPPGLMNLSVTGSSVPCLPPPPLPSNPSMLSGHKSPSADYYLNTGSSEFGSDEDEEDDDNSQSALNLSRDNPGQAKMRPGHNRKNTTPVKRQWGSAGLPLNLGTQLINPATGKKRVQCNVCLKTFCDKGALKIHYSAVHLREMHKCTVEGCNMMFSSRRSRNRHSANPNPKLHSPHLRRKISPHDGRSAQNHPILMPPLAAGLNPLSFGPFPLLTPPPDLRHQAAALDLKQSLDLSAPKHHESRKGSNDNSENMDDYMLYDDDDDGIVVEGGGEDDYDMETENHNGEKHDDEHIDRRTNKRLKMSESDVEDDAISNMDSNEDSLSVVDNQSVKEENGAENLVTKSSRKRKNQNPTRCNVSHSVIPNESMSDDDSSNLVYQSHSQEKKKVTSNESGFDMTIKKNEEINENNNTIQKNDVKPREEEKGPTDLSAPDSKNEEAENLTVEAKKTPPPKDGEEYENVEEKQRSSSANGDSIKNEDVIDSTNALRQLENLSQGRFGELNRNQESYSIPFGGSGDPPSPARSNASSASSNGDSPSDDNDGQVYGHFQDGTFISTMEVPIDKDNPRMCTACGKVFQNHFGVKTHYQNVHLKLMHKCTVDGCNAAFPSKRSRDRHSANLNLHRKLLSTSLSDKAGMFLDSAHLSSLASNPSIHPEFLARLYADTQSLAPHLPPPGLLNGDRLGHPPLFLHPLGLPGFPGFSHLTAPSLVNGTHSSGSDSPRSAQDSPPPAHLVYADDEEDVATDNDGALLCRYCSKGVKDRSALKEHYEGHHLSDMYRCSVSGCPLVFVSAKRRTAHSEDEAAHSRSRAS</sequence>
<name>A0A8I6RPK2_CIMLE</name>
<dbReference type="Proteomes" id="UP000494040">
    <property type="component" value="Unassembled WGS sequence"/>
</dbReference>
<feature type="region of interest" description="Disordered" evidence="2">
    <location>
        <begin position="866"/>
        <end position="907"/>
    </location>
</feature>
<dbReference type="KEGG" id="clec:106667049"/>
<feature type="domain" description="C2H2-type" evidence="3">
    <location>
        <begin position="475"/>
        <end position="503"/>
    </location>
</feature>
<keyword evidence="1" id="KW-0863">Zinc-finger</keyword>
<feature type="compositionally biased region" description="Basic and acidic residues" evidence="2">
    <location>
        <begin position="596"/>
        <end position="606"/>
    </location>
</feature>
<feature type="compositionally biased region" description="Acidic residues" evidence="2">
    <location>
        <begin position="409"/>
        <end position="419"/>
    </location>
</feature>
<dbReference type="PROSITE" id="PS00028">
    <property type="entry name" value="ZINC_FINGER_C2H2_1"/>
    <property type="match status" value="3"/>
</dbReference>
<evidence type="ECO:0000256" key="1">
    <source>
        <dbReference type="PROSITE-ProRule" id="PRU00042"/>
    </source>
</evidence>
<dbReference type="GO" id="GO:0006355">
    <property type="term" value="P:regulation of DNA-templated transcription"/>
    <property type="evidence" value="ECO:0007669"/>
    <property type="project" value="TreeGrafter"/>
</dbReference>
<evidence type="ECO:0000313" key="5">
    <source>
        <dbReference type="Proteomes" id="UP000494040"/>
    </source>
</evidence>
<evidence type="ECO:0000256" key="2">
    <source>
        <dbReference type="SAM" id="MobiDB-lite"/>
    </source>
</evidence>
<dbReference type="OrthoDB" id="10070972at2759"/>
<dbReference type="OMA" id="HQEITMD"/>
<dbReference type="PANTHER" id="PTHR15021">
    <property type="entry name" value="DISCONNECTED-RELATED"/>
    <property type="match status" value="1"/>
</dbReference>
<proteinExistence type="predicted"/>
<feature type="compositionally biased region" description="Polar residues" evidence="2">
    <location>
        <begin position="711"/>
        <end position="727"/>
    </location>
</feature>
<dbReference type="PROSITE" id="PS50157">
    <property type="entry name" value="ZINC_FINGER_C2H2_2"/>
    <property type="match status" value="2"/>
</dbReference>
<dbReference type="EnsemblMetazoa" id="XM_014394673.2">
    <property type="protein sequence ID" value="XP_014250159.1"/>
    <property type="gene ID" value="LOC106667049"/>
</dbReference>
<keyword evidence="5" id="KW-1185">Reference proteome</keyword>
<feature type="compositionally biased region" description="Basic and acidic residues" evidence="2">
    <location>
        <begin position="805"/>
        <end position="826"/>
    </location>
</feature>
<keyword evidence="1" id="KW-0479">Metal-binding</keyword>
<feature type="domain" description="C2H2-type" evidence="3">
    <location>
        <begin position="927"/>
        <end position="950"/>
    </location>
</feature>
<feature type="compositionally biased region" description="Basic and acidic residues" evidence="2">
    <location>
        <begin position="775"/>
        <end position="786"/>
    </location>
</feature>
<dbReference type="SMART" id="SM00355">
    <property type="entry name" value="ZnF_C2H2"/>
    <property type="match status" value="6"/>
</dbReference>
<feature type="region of interest" description="Disordered" evidence="2">
    <location>
        <begin position="592"/>
        <end position="839"/>
    </location>
</feature>
<dbReference type="InterPro" id="IPR040436">
    <property type="entry name" value="Disconnected-like"/>
</dbReference>
<dbReference type="InterPro" id="IPR013087">
    <property type="entry name" value="Znf_C2H2_type"/>
</dbReference>
<organism evidence="4 5">
    <name type="scientific">Cimex lectularius</name>
    <name type="common">Bed bug</name>
    <name type="synonym">Acanthia lectularia</name>
    <dbReference type="NCBI Taxonomy" id="79782"/>
    <lineage>
        <taxon>Eukaryota</taxon>
        <taxon>Metazoa</taxon>
        <taxon>Ecdysozoa</taxon>
        <taxon>Arthropoda</taxon>
        <taxon>Hexapoda</taxon>
        <taxon>Insecta</taxon>
        <taxon>Pterygota</taxon>
        <taxon>Neoptera</taxon>
        <taxon>Paraneoptera</taxon>
        <taxon>Hemiptera</taxon>
        <taxon>Heteroptera</taxon>
        <taxon>Panheteroptera</taxon>
        <taxon>Cimicomorpha</taxon>
        <taxon>Cimicidae</taxon>
        <taxon>Cimex</taxon>
    </lineage>
</organism>
<feature type="compositionally biased region" description="Polar residues" evidence="2">
    <location>
        <begin position="1068"/>
        <end position="1085"/>
    </location>
</feature>
<dbReference type="Gene3D" id="3.30.160.60">
    <property type="entry name" value="Classic Zinc Finger"/>
    <property type="match status" value="2"/>
</dbReference>
<keyword evidence="1" id="KW-0862">Zinc</keyword>
<evidence type="ECO:0000313" key="4">
    <source>
        <dbReference type="EnsemblMetazoa" id="XP_014250159.1"/>
    </source>
</evidence>
<reference evidence="4" key="1">
    <citation type="submission" date="2022-01" db="UniProtKB">
        <authorList>
            <consortium name="EnsemblMetazoa"/>
        </authorList>
    </citation>
    <scope>IDENTIFICATION</scope>
</reference>
<dbReference type="GeneID" id="106667049"/>
<feature type="region of interest" description="Disordered" evidence="2">
    <location>
        <begin position="258"/>
        <end position="455"/>
    </location>
</feature>
<evidence type="ECO:0000259" key="3">
    <source>
        <dbReference type="PROSITE" id="PS50157"/>
    </source>
</evidence>
<dbReference type="AlphaFoldDB" id="A0A8I6RPK2"/>
<dbReference type="GO" id="GO:0005634">
    <property type="term" value="C:nucleus"/>
    <property type="evidence" value="ECO:0007669"/>
    <property type="project" value="TreeGrafter"/>
</dbReference>
<feature type="compositionally biased region" description="Basic and acidic residues" evidence="2">
    <location>
        <begin position="640"/>
        <end position="656"/>
    </location>
</feature>
<dbReference type="GO" id="GO:0008270">
    <property type="term" value="F:zinc ion binding"/>
    <property type="evidence" value="ECO:0007669"/>
    <property type="project" value="UniProtKB-KW"/>
</dbReference>
<accession>A0A8I6RPK2</accession>
<dbReference type="CTD" id="64875"/>
<feature type="region of interest" description="Disordered" evidence="2">
    <location>
        <begin position="518"/>
        <end position="555"/>
    </location>
</feature>
<feature type="region of interest" description="Disordered" evidence="2">
    <location>
        <begin position="1068"/>
        <end position="1091"/>
    </location>
</feature>
<dbReference type="PANTHER" id="PTHR15021:SF0">
    <property type="entry name" value="DISCO-RELATED, ISOFORM A-RELATED"/>
    <property type="match status" value="1"/>
</dbReference>
<dbReference type="RefSeq" id="XP_014250159.1">
    <property type="nucleotide sequence ID" value="XM_014394673.2"/>
</dbReference>